<evidence type="ECO:0000313" key="4">
    <source>
        <dbReference type="EMBL" id="WGK83965.1"/>
    </source>
</evidence>
<dbReference type="RefSeq" id="WP_053312108.1">
    <property type="nucleotide sequence ID" value="NZ_CALYLG010000368.1"/>
</dbReference>
<evidence type="ECO:0000313" key="1">
    <source>
        <dbReference type="EMBL" id="MDE1243997.1"/>
    </source>
</evidence>
<evidence type="ECO:0000313" key="5">
    <source>
        <dbReference type="EMBL" id="WGK87492.1"/>
    </source>
</evidence>
<sequence length="77" mass="8315">MVIDFSGGKLIATAHELVVRLNGDHKVILQAQTDAIQLIGQGANVVSVNCSEAKWSIKLDNEQQIKQLSQQLGCDIA</sequence>
<dbReference type="EMBL" id="CP118710">
    <property type="protein sequence ID" value="WGK83965.1"/>
    <property type="molecule type" value="Genomic_DNA"/>
</dbReference>
<dbReference type="EMBL" id="JAKNAX010000033">
    <property type="protein sequence ID" value="MDE1347234.1"/>
    <property type="molecule type" value="Genomic_DNA"/>
</dbReference>
<dbReference type="InterPro" id="IPR021811">
    <property type="entry name" value="DUF3389"/>
</dbReference>
<gene>
    <name evidence="3" type="ORF">L9W73_10800</name>
    <name evidence="1" type="ORF">L9W94_18010</name>
    <name evidence="2" type="ORF">L9X51_12420</name>
    <name evidence="4" type="ORF">PYE51_16360</name>
    <name evidence="5" type="ORF">PYE67_15370</name>
</gene>
<dbReference type="EMBL" id="JAKNBA010000048">
    <property type="protein sequence ID" value="MDE1243997.1"/>
    <property type="molecule type" value="Genomic_DNA"/>
</dbReference>
<dbReference type="Proteomes" id="UP001140979">
    <property type="component" value="Unassembled WGS sequence"/>
</dbReference>
<dbReference type="Pfam" id="PF11869">
    <property type="entry name" value="DUF3389"/>
    <property type="match status" value="1"/>
</dbReference>
<dbReference type="GeneID" id="79919011"/>
<dbReference type="EMBL" id="JAKNAP010000034">
    <property type="protein sequence ID" value="MDE1357789.1"/>
    <property type="molecule type" value="Genomic_DNA"/>
</dbReference>
<dbReference type="Proteomes" id="UP001239257">
    <property type="component" value="Chromosome 2"/>
</dbReference>
<evidence type="ECO:0000313" key="6">
    <source>
        <dbReference type="Proteomes" id="UP001140973"/>
    </source>
</evidence>
<protein>
    <submittedName>
        <fullName evidence="3">DUF3389 domain-containing protein</fullName>
    </submittedName>
</protein>
<organism evidence="3 6">
    <name type="scientific">Vibrio aestuarianus</name>
    <dbReference type="NCBI Taxonomy" id="28171"/>
    <lineage>
        <taxon>Bacteria</taxon>
        <taxon>Pseudomonadati</taxon>
        <taxon>Pseudomonadota</taxon>
        <taxon>Gammaproteobacteria</taxon>
        <taxon>Vibrionales</taxon>
        <taxon>Vibrionaceae</taxon>
        <taxon>Vibrio</taxon>
    </lineage>
</organism>
<evidence type="ECO:0000313" key="2">
    <source>
        <dbReference type="EMBL" id="MDE1347234.1"/>
    </source>
</evidence>
<dbReference type="Proteomes" id="UP001140978">
    <property type="component" value="Unassembled WGS sequence"/>
</dbReference>
<accession>A0A7X6NC84</accession>
<evidence type="ECO:0000313" key="7">
    <source>
        <dbReference type="Proteomes" id="UP001241226"/>
    </source>
</evidence>
<dbReference type="Proteomes" id="UP001241226">
    <property type="component" value="Chromosome 2"/>
</dbReference>
<dbReference type="EMBL" id="CP118712">
    <property type="protein sequence ID" value="WGK87492.1"/>
    <property type="molecule type" value="Genomic_DNA"/>
</dbReference>
<dbReference type="AlphaFoldDB" id="A0A7X6NC84"/>
<reference evidence="3 7" key="1">
    <citation type="submission" date="2022-02" db="EMBL/GenBank/DDBJ databases">
        <title>Emergence and expansion in Europe of a Vibrio aestuarianus clonal complex pathogenic for oysters.</title>
        <authorList>
            <person name="Mesnil A."/>
            <person name="Travers M.-A."/>
        </authorList>
    </citation>
    <scope>NUCLEOTIDE SEQUENCE</scope>
    <source>
        <strain evidence="3">151-ITT-15-cp-1</strain>
        <strain evidence="1">19_064_11T1</strain>
        <strain evidence="2">19_064_15T1</strain>
        <strain evidence="5 7">U17</strain>
        <strain evidence="4">U29</strain>
    </source>
</reference>
<dbReference type="Proteomes" id="UP001140973">
    <property type="component" value="Unassembled WGS sequence"/>
</dbReference>
<name>A0A7X6NC84_9VIBR</name>
<proteinExistence type="predicted"/>
<evidence type="ECO:0000313" key="3">
    <source>
        <dbReference type="EMBL" id="MDE1357789.1"/>
    </source>
</evidence>